<accession>A0A0F9B9T7</accession>
<comment type="caution">
    <text evidence="1">The sequence shown here is derived from an EMBL/GenBank/DDBJ whole genome shotgun (WGS) entry which is preliminary data.</text>
</comment>
<evidence type="ECO:0000313" key="1">
    <source>
        <dbReference type="EMBL" id="KKL18689.1"/>
    </source>
</evidence>
<dbReference type="EMBL" id="LAZR01038774">
    <property type="protein sequence ID" value="KKL18689.1"/>
    <property type="molecule type" value="Genomic_DNA"/>
</dbReference>
<name>A0A0F9B9T7_9ZZZZ</name>
<organism evidence="1">
    <name type="scientific">marine sediment metagenome</name>
    <dbReference type="NCBI Taxonomy" id="412755"/>
    <lineage>
        <taxon>unclassified sequences</taxon>
        <taxon>metagenomes</taxon>
        <taxon>ecological metagenomes</taxon>
    </lineage>
</organism>
<gene>
    <name evidence="1" type="ORF">LCGC14_2473000</name>
</gene>
<protein>
    <submittedName>
        <fullName evidence="1">Uncharacterized protein</fullName>
    </submittedName>
</protein>
<dbReference type="AlphaFoldDB" id="A0A0F9B9T7"/>
<sequence length="70" mass="8078">MIKSELLKYLEPCPDDCEIEVSIMPEDLELLDHRYELNYFFHIVDAGEVSDSLFLINATIDEDTIQGGDR</sequence>
<proteinExistence type="predicted"/>
<reference evidence="1" key="1">
    <citation type="journal article" date="2015" name="Nature">
        <title>Complex archaea that bridge the gap between prokaryotes and eukaryotes.</title>
        <authorList>
            <person name="Spang A."/>
            <person name="Saw J.H."/>
            <person name="Jorgensen S.L."/>
            <person name="Zaremba-Niedzwiedzka K."/>
            <person name="Martijn J."/>
            <person name="Lind A.E."/>
            <person name="van Eijk R."/>
            <person name="Schleper C."/>
            <person name="Guy L."/>
            <person name="Ettema T.J."/>
        </authorList>
    </citation>
    <scope>NUCLEOTIDE SEQUENCE</scope>
</reference>